<evidence type="ECO:0000256" key="1">
    <source>
        <dbReference type="ARBA" id="ARBA00023002"/>
    </source>
</evidence>
<dbReference type="Gene3D" id="3.40.50.720">
    <property type="entry name" value="NAD(P)-binding Rossmann-like Domain"/>
    <property type="match status" value="1"/>
</dbReference>
<dbReference type="Gene3D" id="3.90.180.10">
    <property type="entry name" value="Medium-chain alcohol dehydrogenases, catalytic domain"/>
    <property type="match status" value="1"/>
</dbReference>
<dbReference type="Pfam" id="PF16884">
    <property type="entry name" value="ADH_N_2"/>
    <property type="match status" value="1"/>
</dbReference>
<gene>
    <name evidence="3" type="ORF">B4N89_00255</name>
</gene>
<dbReference type="CDD" id="cd05288">
    <property type="entry name" value="PGDH"/>
    <property type="match status" value="1"/>
</dbReference>
<dbReference type="SMART" id="SM00829">
    <property type="entry name" value="PKS_ER"/>
    <property type="match status" value="1"/>
</dbReference>
<keyword evidence="1" id="KW-0560">Oxidoreductase</keyword>
<reference evidence="3 4" key="1">
    <citation type="submission" date="2017-03" db="EMBL/GenBank/DDBJ databases">
        <title>Draft genome sequence of Streptomyces scabrisporus NF3, endophyte isolated from Amphipterygium adstringens.</title>
        <authorList>
            <person name="Vazquez M."/>
            <person name="Ceapa C.D."/>
            <person name="Rodriguez Luna D."/>
            <person name="Sanchez Esquivel S."/>
        </authorList>
    </citation>
    <scope>NUCLEOTIDE SEQUENCE [LARGE SCALE GENOMIC DNA]</scope>
    <source>
        <strain evidence="3 4">NF3</strain>
    </source>
</reference>
<dbReference type="OrthoDB" id="9805663at2"/>
<dbReference type="GO" id="GO:0016628">
    <property type="term" value="F:oxidoreductase activity, acting on the CH-CH group of donors, NAD or NADP as acceptor"/>
    <property type="evidence" value="ECO:0007669"/>
    <property type="project" value="InterPro"/>
</dbReference>
<accession>A0A1T3NS62</accession>
<proteinExistence type="predicted"/>
<dbReference type="InterPro" id="IPR020843">
    <property type="entry name" value="ER"/>
</dbReference>
<dbReference type="Pfam" id="PF00107">
    <property type="entry name" value="ADH_zinc_N"/>
    <property type="match status" value="1"/>
</dbReference>
<dbReference type="EMBL" id="MWQN01000001">
    <property type="protein sequence ID" value="OPC79585.1"/>
    <property type="molecule type" value="Genomic_DNA"/>
</dbReference>
<dbReference type="PANTHER" id="PTHR43205">
    <property type="entry name" value="PROSTAGLANDIN REDUCTASE"/>
    <property type="match status" value="1"/>
</dbReference>
<protein>
    <submittedName>
        <fullName evidence="3">NADP-dependent oxidoreductase</fullName>
    </submittedName>
</protein>
<feature type="domain" description="Enoyl reductase (ER)" evidence="2">
    <location>
        <begin position="21"/>
        <end position="332"/>
    </location>
</feature>
<dbReference type="SUPFAM" id="SSF51735">
    <property type="entry name" value="NAD(P)-binding Rossmann-fold domains"/>
    <property type="match status" value="1"/>
</dbReference>
<evidence type="ECO:0000313" key="3">
    <source>
        <dbReference type="EMBL" id="OPC79585.1"/>
    </source>
</evidence>
<dbReference type="Proteomes" id="UP000190037">
    <property type="component" value="Unassembled WGS sequence"/>
</dbReference>
<dbReference type="InterPro" id="IPR036291">
    <property type="entry name" value="NAD(P)-bd_dom_sf"/>
</dbReference>
<keyword evidence="4" id="KW-1185">Reference proteome</keyword>
<dbReference type="PANTHER" id="PTHR43205:SF7">
    <property type="entry name" value="PROSTAGLANDIN REDUCTASE 1"/>
    <property type="match status" value="1"/>
</dbReference>
<dbReference type="STRING" id="159449.B4N89_00255"/>
<dbReference type="FunFam" id="3.40.50.720:FF:000121">
    <property type="entry name" value="Prostaglandin reductase 2"/>
    <property type="match status" value="1"/>
</dbReference>
<organism evidence="3 4">
    <name type="scientific">Embleya scabrispora</name>
    <dbReference type="NCBI Taxonomy" id="159449"/>
    <lineage>
        <taxon>Bacteria</taxon>
        <taxon>Bacillati</taxon>
        <taxon>Actinomycetota</taxon>
        <taxon>Actinomycetes</taxon>
        <taxon>Kitasatosporales</taxon>
        <taxon>Streptomycetaceae</taxon>
        <taxon>Embleya</taxon>
    </lineage>
</organism>
<dbReference type="AlphaFoldDB" id="A0A1T3NS62"/>
<comment type="caution">
    <text evidence="3">The sequence shown here is derived from an EMBL/GenBank/DDBJ whole genome shotgun (WGS) entry which is preliminary data.</text>
</comment>
<dbReference type="InterPro" id="IPR045010">
    <property type="entry name" value="MDR_fam"/>
</dbReference>
<dbReference type="InterPro" id="IPR013149">
    <property type="entry name" value="ADH-like_C"/>
</dbReference>
<dbReference type="SUPFAM" id="SSF50129">
    <property type="entry name" value="GroES-like"/>
    <property type="match status" value="1"/>
</dbReference>
<sequence length="342" mass="36446">MNALLPNTTAVTVHQIARPDGVPTAAHFRFVETPPPEPVRGTALVENLYWSVDPYHREMMDAEFALDAPLEGRTLGRVVASRAAGLPEGAVVLHRRGWRTHAVVGPEEAHVLADLPGVPLSAHLGLLGGTGLTAYVALTRIAPLRGGEDVFVSGAAGGVGTAVGRFARLMGAGRLVGSTGTAAKAAYLTEQVGYDEVFDYREGPVAGLLARAAPDGIDVFVDNVGGDHLAAAVGALRERGRIVRVGTISQYNRPDTPPVRFDHADFVEKSLRMEGFLVRDHTHVRDELYAFAAPLLRDGRLVSDETIVVGFERVVEAFVSMLRGANIGKMIVAAATQTHTRT</sequence>
<dbReference type="InterPro" id="IPR011032">
    <property type="entry name" value="GroES-like_sf"/>
</dbReference>
<evidence type="ECO:0000259" key="2">
    <source>
        <dbReference type="SMART" id="SM00829"/>
    </source>
</evidence>
<name>A0A1T3NS62_9ACTN</name>
<dbReference type="InterPro" id="IPR041694">
    <property type="entry name" value="ADH_N_2"/>
</dbReference>
<evidence type="ECO:0000313" key="4">
    <source>
        <dbReference type="Proteomes" id="UP000190037"/>
    </source>
</evidence>
<dbReference type="RefSeq" id="WP_078973850.1">
    <property type="nucleotide sequence ID" value="NZ_MWQN01000001.1"/>
</dbReference>